<feature type="chain" id="PRO_5035306113" description="Extracellular solute-binding protein" evidence="4">
    <location>
        <begin position="25"/>
        <end position="164"/>
    </location>
</feature>
<dbReference type="AlphaFoldDB" id="A0A8J3MN52"/>
<protein>
    <recommendedName>
        <fullName evidence="7">Extracellular solute-binding protein</fullName>
    </recommendedName>
</protein>
<dbReference type="Proteomes" id="UP000612362">
    <property type="component" value="Unassembled WGS sequence"/>
</dbReference>
<feature type="signal peptide" evidence="4">
    <location>
        <begin position="1"/>
        <end position="24"/>
    </location>
</feature>
<proteinExistence type="inferred from homology"/>
<dbReference type="PANTHER" id="PTHR30061">
    <property type="entry name" value="MALTOSE-BINDING PERIPLASMIC PROTEIN"/>
    <property type="match status" value="1"/>
</dbReference>
<evidence type="ECO:0000256" key="1">
    <source>
        <dbReference type="ARBA" id="ARBA00008520"/>
    </source>
</evidence>
<gene>
    <name evidence="5" type="ORF">KSX_05050</name>
</gene>
<sequence length="164" mass="17260">MSSTTRRQFMIDGGKLVVGTSALAAFLAACGGAASGSAQGTLNYWITGYQPNGANATGKLTDAAIQAYVKAHPELKSVKATGYTADQAGSTKVTQAVRGGTSVDLFRYPTDSLPALIKQGLISPIDDYLSAEDKADIYPDLLKAVTIDGKIYAWPLWVPPWACI</sequence>
<dbReference type="Pfam" id="PF13416">
    <property type="entry name" value="SBP_bac_8"/>
    <property type="match status" value="1"/>
</dbReference>
<dbReference type="GO" id="GO:0042956">
    <property type="term" value="P:maltodextrin transmembrane transport"/>
    <property type="evidence" value="ECO:0007669"/>
    <property type="project" value="TreeGrafter"/>
</dbReference>
<evidence type="ECO:0000313" key="5">
    <source>
        <dbReference type="EMBL" id="GHO42342.1"/>
    </source>
</evidence>
<keyword evidence="2" id="KW-0813">Transport</keyword>
<keyword evidence="6" id="KW-1185">Reference proteome</keyword>
<dbReference type="GO" id="GO:0015768">
    <property type="term" value="P:maltose transport"/>
    <property type="evidence" value="ECO:0007669"/>
    <property type="project" value="TreeGrafter"/>
</dbReference>
<evidence type="ECO:0000256" key="3">
    <source>
        <dbReference type="ARBA" id="ARBA00022729"/>
    </source>
</evidence>
<organism evidence="5 6">
    <name type="scientific">Ktedonospora formicarum</name>
    <dbReference type="NCBI Taxonomy" id="2778364"/>
    <lineage>
        <taxon>Bacteria</taxon>
        <taxon>Bacillati</taxon>
        <taxon>Chloroflexota</taxon>
        <taxon>Ktedonobacteria</taxon>
        <taxon>Ktedonobacterales</taxon>
        <taxon>Ktedonobacteraceae</taxon>
        <taxon>Ktedonospora</taxon>
    </lineage>
</organism>
<dbReference type="SUPFAM" id="SSF53850">
    <property type="entry name" value="Periplasmic binding protein-like II"/>
    <property type="match status" value="1"/>
</dbReference>
<evidence type="ECO:0000256" key="4">
    <source>
        <dbReference type="SAM" id="SignalP"/>
    </source>
</evidence>
<dbReference type="Gene3D" id="3.40.190.10">
    <property type="entry name" value="Periplasmic binding protein-like II"/>
    <property type="match status" value="1"/>
</dbReference>
<evidence type="ECO:0000256" key="2">
    <source>
        <dbReference type="ARBA" id="ARBA00022448"/>
    </source>
</evidence>
<dbReference type="GO" id="GO:0055052">
    <property type="term" value="C:ATP-binding cassette (ABC) transporter complex, substrate-binding subunit-containing"/>
    <property type="evidence" value="ECO:0007669"/>
    <property type="project" value="TreeGrafter"/>
</dbReference>
<dbReference type="InterPro" id="IPR006059">
    <property type="entry name" value="SBP"/>
</dbReference>
<dbReference type="EMBL" id="BNJF01000001">
    <property type="protein sequence ID" value="GHO42342.1"/>
    <property type="molecule type" value="Genomic_DNA"/>
</dbReference>
<name>A0A8J3MN52_9CHLR</name>
<dbReference type="PANTHER" id="PTHR30061:SF50">
    <property type="entry name" value="MALTOSE_MALTODEXTRIN-BINDING PERIPLASMIC PROTEIN"/>
    <property type="match status" value="1"/>
</dbReference>
<dbReference type="GO" id="GO:1901982">
    <property type="term" value="F:maltose binding"/>
    <property type="evidence" value="ECO:0007669"/>
    <property type="project" value="TreeGrafter"/>
</dbReference>
<dbReference type="PROSITE" id="PS51257">
    <property type="entry name" value="PROKAR_LIPOPROTEIN"/>
    <property type="match status" value="1"/>
</dbReference>
<accession>A0A8J3MN52</accession>
<keyword evidence="3 4" id="KW-0732">Signal</keyword>
<evidence type="ECO:0008006" key="7">
    <source>
        <dbReference type="Google" id="ProtNLM"/>
    </source>
</evidence>
<dbReference type="RefSeq" id="WP_268886615.1">
    <property type="nucleotide sequence ID" value="NZ_BNJF01000001.1"/>
</dbReference>
<comment type="similarity">
    <text evidence="1">Belongs to the bacterial solute-binding protein 1 family.</text>
</comment>
<comment type="caution">
    <text evidence="5">The sequence shown here is derived from an EMBL/GenBank/DDBJ whole genome shotgun (WGS) entry which is preliminary data.</text>
</comment>
<evidence type="ECO:0000313" key="6">
    <source>
        <dbReference type="Proteomes" id="UP000612362"/>
    </source>
</evidence>
<reference evidence="5" key="1">
    <citation type="submission" date="2020-10" db="EMBL/GenBank/DDBJ databases">
        <title>Taxonomic study of unclassified bacteria belonging to the class Ktedonobacteria.</title>
        <authorList>
            <person name="Yabe S."/>
            <person name="Wang C.M."/>
            <person name="Zheng Y."/>
            <person name="Sakai Y."/>
            <person name="Cavaletti L."/>
            <person name="Monciardini P."/>
            <person name="Donadio S."/>
        </authorList>
    </citation>
    <scope>NUCLEOTIDE SEQUENCE</scope>
    <source>
        <strain evidence="5">SOSP1-1</strain>
    </source>
</reference>